<dbReference type="Proteomes" id="UP000286268">
    <property type="component" value="Chromosome"/>
</dbReference>
<dbReference type="OrthoDB" id="9816067at2"/>
<reference evidence="2 3" key="1">
    <citation type="submission" date="2018-01" db="EMBL/GenBank/DDBJ databases">
        <title>Genome Sequencing and Assembly of Anaerobacter polyendosporus strain CT4.</title>
        <authorList>
            <person name="Tachaapaikoon C."/>
            <person name="Sutheeworapong S."/>
            <person name="Jenjaroenpun P."/>
            <person name="Wongsurawat T."/>
            <person name="Nookeaw I."/>
            <person name="Cheawchanlertfa P."/>
            <person name="Kosugi A."/>
            <person name="Cheevadhanarak S."/>
            <person name="Ratanakhanokchai K."/>
        </authorList>
    </citation>
    <scope>NUCLEOTIDE SEQUENCE [LARGE SCALE GENOMIC DNA]</scope>
    <source>
        <strain evidence="2 3">CT4</strain>
    </source>
</reference>
<accession>A0A3R5QSC9</accession>
<feature type="domain" description="Spore germination protein N-terminal" evidence="1">
    <location>
        <begin position="24"/>
        <end position="166"/>
    </location>
</feature>
<evidence type="ECO:0000313" key="2">
    <source>
        <dbReference type="EMBL" id="QAA31395.1"/>
    </source>
</evidence>
<dbReference type="RefSeq" id="WP_128212208.1">
    <property type="nucleotide sequence ID" value="NZ_CP025746.1"/>
</dbReference>
<organism evidence="2 3">
    <name type="scientific">Clostridium manihotivorum</name>
    <dbReference type="NCBI Taxonomy" id="2320868"/>
    <lineage>
        <taxon>Bacteria</taxon>
        <taxon>Bacillati</taxon>
        <taxon>Bacillota</taxon>
        <taxon>Clostridia</taxon>
        <taxon>Eubacteriales</taxon>
        <taxon>Clostridiaceae</taxon>
        <taxon>Clostridium</taxon>
    </lineage>
</organism>
<dbReference type="KEGG" id="cmah:C1I91_06910"/>
<evidence type="ECO:0000313" key="3">
    <source>
        <dbReference type="Proteomes" id="UP000286268"/>
    </source>
</evidence>
<evidence type="ECO:0000259" key="1">
    <source>
        <dbReference type="Pfam" id="PF25198"/>
    </source>
</evidence>
<proteinExistence type="predicted"/>
<dbReference type="AlphaFoldDB" id="A0A3R5QSC9"/>
<dbReference type="PANTHER" id="PTHR35789:SF1">
    <property type="entry name" value="SPORE GERMINATION PROTEIN B3"/>
    <property type="match status" value="1"/>
</dbReference>
<protein>
    <recommendedName>
        <fullName evidence="1">Spore germination protein N-terminal domain-containing protein</fullName>
    </recommendedName>
</protein>
<dbReference type="GO" id="GO:0009847">
    <property type="term" value="P:spore germination"/>
    <property type="evidence" value="ECO:0007669"/>
    <property type="project" value="InterPro"/>
</dbReference>
<dbReference type="InterPro" id="IPR057336">
    <property type="entry name" value="GerAC_N"/>
</dbReference>
<name>A0A3R5QSC9_9CLOT</name>
<dbReference type="GO" id="GO:0016020">
    <property type="term" value="C:membrane"/>
    <property type="evidence" value="ECO:0007669"/>
    <property type="project" value="InterPro"/>
</dbReference>
<sequence length="172" mass="19520">MKIFKFISILLILSITLNLTSCWNYREIESMSVVSGVAIDKVNSGDEYELTVEIIKIKAEKTMANKAEYITLTGKSMFDIARNMITVNNKKLYWSHAKCIIISESIARDGVSDIIDWFVRDAEIRTDMYLLVSGEKTAKEILTSPSRDSKIISLDLANQLKNEKNSFKSSYS</sequence>
<keyword evidence="3" id="KW-1185">Reference proteome</keyword>
<dbReference type="EMBL" id="CP025746">
    <property type="protein sequence ID" value="QAA31395.1"/>
    <property type="molecule type" value="Genomic_DNA"/>
</dbReference>
<gene>
    <name evidence="2" type="ORF">C1I91_06910</name>
</gene>
<dbReference type="Pfam" id="PF25198">
    <property type="entry name" value="Spore_GerAC_N"/>
    <property type="match status" value="1"/>
</dbReference>
<dbReference type="InterPro" id="IPR008844">
    <property type="entry name" value="Spore_GerAC-like"/>
</dbReference>
<dbReference type="PANTHER" id="PTHR35789">
    <property type="entry name" value="SPORE GERMINATION PROTEIN B3"/>
    <property type="match status" value="1"/>
</dbReference>